<feature type="signal peptide" evidence="1">
    <location>
        <begin position="1"/>
        <end position="22"/>
    </location>
</feature>
<name>A0ABT1WF00_9BURK</name>
<evidence type="ECO:0000313" key="2">
    <source>
        <dbReference type="EMBL" id="MCQ8895611.1"/>
    </source>
</evidence>
<sequence length="171" mass="18422">MHKKSNLLILGSCLCFSITACNQTSSKTSLGLSPLSEITPTKMMLGKKQGAAAERCVYAVRVDNAKLACQHNNCAVQVFDSAPQTLQNGQRGLLVGNCTNDGSLPTGDLIADRGQTGDSGIMILQNRRLGDSLWKQTVLPNGDYAIELGTEAALGTLRFEQGKYRWDEEAD</sequence>
<evidence type="ECO:0000313" key="3">
    <source>
        <dbReference type="Proteomes" id="UP001204142"/>
    </source>
</evidence>
<organism evidence="2 3">
    <name type="scientific">Limnobacter humi</name>
    <dbReference type="NCBI Taxonomy" id="1778671"/>
    <lineage>
        <taxon>Bacteria</taxon>
        <taxon>Pseudomonadati</taxon>
        <taxon>Pseudomonadota</taxon>
        <taxon>Betaproteobacteria</taxon>
        <taxon>Burkholderiales</taxon>
        <taxon>Burkholderiaceae</taxon>
        <taxon>Limnobacter</taxon>
    </lineage>
</organism>
<keyword evidence="1" id="KW-0732">Signal</keyword>
<feature type="chain" id="PRO_5045764192" description="Lipoprotein" evidence="1">
    <location>
        <begin position="23"/>
        <end position="171"/>
    </location>
</feature>
<gene>
    <name evidence="2" type="ORF">NQT62_04030</name>
</gene>
<evidence type="ECO:0008006" key="4">
    <source>
        <dbReference type="Google" id="ProtNLM"/>
    </source>
</evidence>
<keyword evidence="3" id="KW-1185">Reference proteome</keyword>
<dbReference type="PROSITE" id="PS51257">
    <property type="entry name" value="PROKAR_LIPOPROTEIN"/>
    <property type="match status" value="1"/>
</dbReference>
<comment type="caution">
    <text evidence="2">The sequence shown here is derived from an EMBL/GenBank/DDBJ whole genome shotgun (WGS) entry which is preliminary data.</text>
</comment>
<dbReference type="EMBL" id="JANIGO010000001">
    <property type="protein sequence ID" value="MCQ8895611.1"/>
    <property type="molecule type" value="Genomic_DNA"/>
</dbReference>
<protein>
    <recommendedName>
        <fullName evidence="4">Lipoprotein</fullName>
    </recommendedName>
</protein>
<reference evidence="2 3" key="1">
    <citation type="submission" date="2022-07" db="EMBL/GenBank/DDBJ databases">
        <authorList>
            <person name="Xamxidin M."/>
            <person name="Wu M."/>
        </authorList>
    </citation>
    <scope>NUCLEOTIDE SEQUENCE [LARGE SCALE GENOMIC DNA]</scope>
    <source>
        <strain evidence="2 3">NBRC 111650</strain>
    </source>
</reference>
<accession>A0ABT1WF00</accession>
<dbReference type="RefSeq" id="WP_256763299.1">
    <property type="nucleotide sequence ID" value="NZ_JANIGO010000001.1"/>
</dbReference>
<evidence type="ECO:0000256" key="1">
    <source>
        <dbReference type="SAM" id="SignalP"/>
    </source>
</evidence>
<dbReference type="Proteomes" id="UP001204142">
    <property type="component" value="Unassembled WGS sequence"/>
</dbReference>
<proteinExistence type="predicted"/>